<dbReference type="SUPFAM" id="SSF69318">
    <property type="entry name" value="Integrin alpha N-terminal domain"/>
    <property type="match status" value="1"/>
</dbReference>
<dbReference type="RefSeq" id="WP_015258116.1">
    <property type="nucleotide sequence ID" value="NC_019902.2"/>
</dbReference>
<dbReference type="Proteomes" id="UP000010809">
    <property type="component" value="Chromosome"/>
</dbReference>
<dbReference type="AlphaFoldDB" id="L0DTQ0"/>
<keyword evidence="1" id="KW-0732">Signal</keyword>
<dbReference type="KEGG" id="tni:TVNIR_1306"/>
<sequence length="618" mass="67249">MNDRPSERSSLEEVGSDARIARIFRYSVIAASALTVLVLAGLVAWWWIAREDPKPVDEVPVTAPEPLTPPIAGGPPVLPFTDITHQAGIDFTHVNGAYGERLLPETIGAGVAVLDYNNSGHPDILLVNSSYWPGHEGPERPRLALYENDGTGRFTDVTEQAGLDIDLYGMGVAVGDYDNDGWVDVFITAVGHNRLFRNEQGRFREVTDEAGVGGLERDWSTAAAFFDSNNNGLLDLYVSNYVEWSPEIDLEIDFRLTGLGRAYGAPNHFHGMHGYLYRNNGDGTFGDVSAEAGIRVVEPATGRAVGKALGVVAIDYDGDGWMDLVVANDTVRNFLFRNRGDGTFEEVGAFEGVAFDRDGRATGAMGIDAGWLRNDDDLGIAIGNFANEPSSLYVTADGTPPFADEAMIEGIAGPTRLALTFGVLFIDVDLNGRLDFLQANGHLEHEINTVHPSQHYEQPGQLFWNCGEACATRFVEVSDPGDLATPMVGRAMAHADFDGDGDLDLIVTQNGRPAVLLRNDQNRGHHWLRLRLVGTQSNRDAIGAEVRLTAGGETQRRLVSPTRSYLSQVELPVTFGLGDHETVDRVEIRWPSGIVQTVEVDAVNQLITVVEPDGEDPR</sequence>
<proteinExistence type="predicted"/>
<keyword evidence="5" id="KW-1185">Reference proteome</keyword>
<dbReference type="STRING" id="1255043.TVNIR_1306"/>
<dbReference type="OrthoDB" id="100785at2"/>
<dbReference type="HOGENOM" id="CLU_017657_0_0_6"/>
<keyword evidence="2" id="KW-1133">Transmembrane helix</keyword>
<gene>
    <name evidence="4" type="ordered locus">TVNIR_1306</name>
</gene>
<accession>L0DTQ0</accession>
<evidence type="ECO:0000256" key="1">
    <source>
        <dbReference type="ARBA" id="ARBA00022729"/>
    </source>
</evidence>
<dbReference type="eggNOG" id="COG3118">
    <property type="taxonomic scope" value="Bacteria"/>
</dbReference>
<evidence type="ECO:0000256" key="2">
    <source>
        <dbReference type="SAM" id="Phobius"/>
    </source>
</evidence>
<organism evidence="4 5">
    <name type="scientific">Thioalkalivibrio nitratireducens (strain DSM 14787 / UNIQEM 213 / ALEN2)</name>
    <dbReference type="NCBI Taxonomy" id="1255043"/>
    <lineage>
        <taxon>Bacteria</taxon>
        <taxon>Pseudomonadati</taxon>
        <taxon>Pseudomonadota</taxon>
        <taxon>Gammaproteobacteria</taxon>
        <taxon>Chromatiales</taxon>
        <taxon>Ectothiorhodospiraceae</taxon>
        <taxon>Thioalkalivibrio</taxon>
    </lineage>
</organism>
<dbReference type="Pfam" id="PF07593">
    <property type="entry name" value="UnbV_ASPIC"/>
    <property type="match status" value="1"/>
</dbReference>
<dbReference type="InterPro" id="IPR027039">
    <property type="entry name" value="Crtac1"/>
</dbReference>
<keyword evidence="2" id="KW-0472">Membrane</keyword>
<evidence type="ECO:0000313" key="4">
    <source>
        <dbReference type="EMBL" id="AGA32979.1"/>
    </source>
</evidence>
<reference evidence="4" key="1">
    <citation type="submission" date="2015-12" db="EMBL/GenBank/DDBJ databases">
        <authorList>
            <person name="Tikhonova T.V."/>
            <person name="Pavlov A.R."/>
            <person name="Beletsky A.V."/>
            <person name="Mardanov A.V."/>
            <person name="Sorokin D.Y."/>
            <person name="Ravin N.V."/>
            <person name="Popov V.O."/>
        </authorList>
    </citation>
    <scope>NUCLEOTIDE SEQUENCE</scope>
    <source>
        <strain evidence="4">DSM 14787</strain>
    </source>
</reference>
<dbReference type="InterPro" id="IPR028994">
    <property type="entry name" value="Integrin_alpha_N"/>
</dbReference>
<dbReference type="Gene3D" id="2.130.10.130">
    <property type="entry name" value="Integrin alpha, N-terminal"/>
    <property type="match status" value="1"/>
</dbReference>
<name>L0DTQ0_THIND</name>
<keyword evidence="2" id="KW-0812">Transmembrane</keyword>
<feature type="domain" description="ASPIC/UnbV" evidence="3">
    <location>
        <begin position="541"/>
        <end position="608"/>
    </location>
</feature>
<dbReference type="InterPro" id="IPR013517">
    <property type="entry name" value="FG-GAP"/>
</dbReference>
<evidence type="ECO:0000313" key="5">
    <source>
        <dbReference type="Proteomes" id="UP000010809"/>
    </source>
</evidence>
<evidence type="ECO:0000259" key="3">
    <source>
        <dbReference type="Pfam" id="PF07593"/>
    </source>
</evidence>
<protein>
    <submittedName>
        <fullName evidence="4">ASPIC/UnbV domain protein</fullName>
    </submittedName>
</protein>
<dbReference type="Pfam" id="PF13517">
    <property type="entry name" value="FG-GAP_3"/>
    <property type="match status" value="2"/>
</dbReference>
<dbReference type="PANTHER" id="PTHR16026">
    <property type="entry name" value="CARTILAGE ACIDIC PROTEIN 1"/>
    <property type="match status" value="1"/>
</dbReference>
<dbReference type="InterPro" id="IPR011519">
    <property type="entry name" value="UnbV_ASPIC"/>
</dbReference>
<dbReference type="PATRIC" id="fig|1255043.3.peg.1319"/>
<feature type="transmembrane region" description="Helical" evidence="2">
    <location>
        <begin position="26"/>
        <end position="48"/>
    </location>
</feature>
<dbReference type="PANTHER" id="PTHR16026:SF0">
    <property type="entry name" value="CARTILAGE ACIDIC PROTEIN 1"/>
    <property type="match status" value="1"/>
</dbReference>
<dbReference type="EMBL" id="CP003989">
    <property type="protein sequence ID" value="AGA32979.1"/>
    <property type="molecule type" value="Genomic_DNA"/>
</dbReference>